<feature type="compositionally biased region" description="Low complexity" evidence="1">
    <location>
        <begin position="75"/>
        <end position="88"/>
    </location>
</feature>
<feature type="compositionally biased region" description="Polar residues" evidence="1">
    <location>
        <begin position="65"/>
        <end position="74"/>
    </location>
</feature>
<sequence length="139" mass="15343">MSKFCNDMSTLLFRQKEDVDSAVINKGPYRLASKFRSFEVQQSAWFKMTANQRDKHLRKFHDAQMSETANDTDNPSCSSITSESSSPTIKRVNISTDLVESGIQSAPAEILRSISNKAEDLLNKNGSIVHAPGSVDGMA</sequence>
<organism evidence="2 3">
    <name type="scientific">Paramuricea clavata</name>
    <name type="common">Red gorgonian</name>
    <name type="synonym">Violescent sea-whip</name>
    <dbReference type="NCBI Taxonomy" id="317549"/>
    <lineage>
        <taxon>Eukaryota</taxon>
        <taxon>Metazoa</taxon>
        <taxon>Cnidaria</taxon>
        <taxon>Anthozoa</taxon>
        <taxon>Octocorallia</taxon>
        <taxon>Malacalcyonacea</taxon>
        <taxon>Plexauridae</taxon>
        <taxon>Paramuricea</taxon>
    </lineage>
</organism>
<feature type="region of interest" description="Disordered" evidence="1">
    <location>
        <begin position="65"/>
        <end position="88"/>
    </location>
</feature>
<comment type="caution">
    <text evidence="2">The sequence shown here is derived from an EMBL/GenBank/DDBJ whole genome shotgun (WGS) entry which is preliminary data.</text>
</comment>
<name>A0A6S7KA69_PARCT</name>
<accession>A0A6S7KA69</accession>
<protein>
    <submittedName>
        <fullName evidence="2">Uncharacterized protein</fullName>
    </submittedName>
</protein>
<feature type="non-terminal residue" evidence="2">
    <location>
        <position position="139"/>
    </location>
</feature>
<dbReference type="AlphaFoldDB" id="A0A6S7KA69"/>
<reference evidence="2" key="1">
    <citation type="submission" date="2020-04" db="EMBL/GenBank/DDBJ databases">
        <authorList>
            <person name="Alioto T."/>
            <person name="Alioto T."/>
            <person name="Gomez Garrido J."/>
        </authorList>
    </citation>
    <scope>NUCLEOTIDE SEQUENCE</scope>
    <source>
        <strain evidence="2">A484AB</strain>
    </source>
</reference>
<keyword evidence="3" id="KW-1185">Reference proteome</keyword>
<evidence type="ECO:0000256" key="1">
    <source>
        <dbReference type="SAM" id="MobiDB-lite"/>
    </source>
</evidence>
<proteinExistence type="predicted"/>
<evidence type="ECO:0000313" key="3">
    <source>
        <dbReference type="Proteomes" id="UP001152795"/>
    </source>
</evidence>
<dbReference type="EMBL" id="CACRXK020026954">
    <property type="protein sequence ID" value="CAB4040558.1"/>
    <property type="molecule type" value="Genomic_DNA"/>
</dbReference>
<evidence type="ECO:0000313" key="2">
    <source>
        <dbReference type="EMBL" id="CAB4040558.1"/>
    </source>
</evidence>
<gene>
    <name evidence="2" type="ORF">PACLA_8A015667</name>
</gene>
<dbReference type="Proteomes" id="UP001152795">
    <property type="component" value="Unassembled WGS sequence"/>
</dbReference>